<evidence type="ECO:0000256" key="1">
    <source>
        <dbReference type="SAM" id="MobiDB-lite"/>
    </source>
</evidence>
<evidence type="ECO:0000313" key="2">
    <source>
        <dbReference type="EMBL" id="KAJ8477919.1"/>
    </source>
</evidence>
<name>A0AAV8QDM4_ENSVE</name>
<evidence type="ECO:0000313" key="3">
    <source>
        <dbReference type="Proteomes" id="UP001222027"/>
    </source>
</evidence>
<protein>
    <submittedName>
        <fullName evidence="2">Uncharacterized protein</fullName>
    </submittedName>
</protein>
<organism evidence="2 3">
    <name type="scientific">Ensete ventricosum</name>
    <name type="common">Abyssinian banana</name>
    <name type="synonym">Musa ensete</name>
    <dbReference type="NCBI Taxonomy" id="4639"/>
    <lineage>
        <taxon>Eukaryota</taxon>
        <taxon>Viridiplantae</taxon>
        <taxon>Streptophyta</taxon>
        <taxon>Embryophyta</taxon>
        <taxon>Tracheophyta</taxon>
        <taxon>Spermatophyta</taxon>
        <taxon>Magnoliopsida</taxon>
        <taxon>Liliopsida</taxon>
        <taxon>Zingiberales</taxon>
        <taxon>Musaceae</taxon>
        <taxon>Ensete</taxon>
    </lineage>
</organism>
<reference evidence="2 3" key="1">
    <citation type="submission" date="2022-12" db="EMBL/GenBank/DDBJ databases">
        <title>Chromosome-scale assembly of the Ensete ventricosum genome.</title>
        <authorList>
            <person name="Dussert Y."/>
            <person name="Stocks J."/>
            <person name="Wendawek A."/>
            <person name="Woldeyes F."/>
            <person name="Nichols R.A."/>
            <person name="Borrell J.S."/>
        </authorList>
    </citation>
    <scope>NUCLEOTIDE SEQUENCE [LARGE SCALE GENOMIC DNA]</scope>
    <source>
        <strain evidence="3">cv. Maze</strain>
        <tissue evidence="2">Seeds</tissue>
    </source>
</reference>
<sequence>MIGLTRSDPTTELMGPKKGNMMARNQMWRRAMARRYMLLLSCIPTTSHTKYSGVQAKPKVMNWWMSMRMTAASLHPDSGSSEKALEWDSSWSPKAWESSC</sequence>
<feature type="region of interest" description="Disordered" evidence="1">
    <location>
        <begin position="1"/>
        <end position="20"/>
    </location>
</feature>
<feature type="region of interest" description="Disordered" evidence="1">
    <location>
        <begin position="75"/>
        <end position="100"/>
    </location>
</feature>
<dbReference type="Proteomes" id="UP001222027">
    <property type="component" value="Unassembled WGS sequence"/>
</dbReference>
<proteinExistence type="predicted"/>
<keyword evidence="3" id="KW-1185">Reference proteome</keyword>
<dbReference type="EMBL" id="JAQQAF010000006">
    <property type="protein sequence ID" value="KAJ8477919.1"/>
    <property type="molecule type" value="Genomic_DNA"/>
</dbReference>
<gene>
    <name evidence="2" type="ORF">OPV22_021646</name>
</gene>
<comment type="caution">
    <text evidence="2">The sequence shown here is derived from an EMBL/GenBank/DDBJ whole genome shotgun (WGS) entry which is preliminary data.</text>
</comment>
<dbReference type="AlphaFoldDB" id="A0AAV8QDM4"/>
<accession>A0AAV8QDM4</accession>